<dbReference type="Gene3D" id="1.20.120.450">
    <property type="entry name" value="dinb family like domain"/>
    <property type="match status" value="1"/>
</dbReference>
<dbReference type="Proteomes" id="UP000249204">
    <property type="component" value="Unassembled WGS sequence"/>
</dbReference>
<sequence>MKSIFNTINADEITERMNHLSRISFPKWGTMQVSQMLAHCSAFHDIPLGNAFPPRGLLGRLIGPFAKPMFYNEKPLPHNMSTISTIIINDQREFLEEKEKLQQQIVVFQKGDPEKFSRHPHPFFGKLTTEQWGKGIYKHLDHHFKQFGV</sequence>
<name>A0A2W6NG99_9BACL</name>
<organism evidence="1 2">
    <name type="scientific">Paenibacillus silvae</name>
    <dbReference type="NCBI Taxonomy" id="1325358"/>
    <lineage>
        <taxon>Bacteria</taxon>
        <taxon>Bacillati</taxon>
        <taxon>Bacillota</taxon>
        <taxon>Bacilli</taxon>
        <taxon>Bacillales</taxon>
        <taxon>Paenibacillaceae</taxon>
        <taxon>Paenibacillus</taxon>
    </lineage>
</organism>
<dbReference type="EMBL" id="QKWW01000044">
    <property type="protein sequence ID" value="PZT54739.1"/>
    <property type="molecule type" value="Genomic_DNA"/>
</dbReference>
<comment type="caution">
    <text evidence="1">The sequence shown here is derived from an EMBL/GenBank/DDBJ whole genome shotgun (WGS) entry which is preliminary data.</text>
</comment>
<evidence type="ECO:0000313" key="2">
    <source>
        <dbReference type="Proteomes" id="UP000249204"/>
    </source>
</evidence>
<accession>A0A2W6NG99</accession>
<evidence type="ECO:0000313" key="1">
    <source>
        <dbReference type="EMBL" id="PZT54739.1"/>
    </source>
</evidence>
<protein>
    <recommendedName>
        <fullName evidence="3">DUF1569 domain-containing protein</fullName>
    </recommendedName>
</protein>
<proteinExistence type="predicted"/>
<dbReference type="InterPro" id="IPR034660">
    <property type="entry name" value="DinB/YfiT-like"/>
</dbReference>
<reference evidence="1 2" key="1">
    <citation type="submission" date="2018-06" db="EMBL/GenBank/DDBJ databases">
        <title>Isolation of heavy metals resistant Paenibacillus silvae NC2 from Gold-Copper mine in ZiJin, China.</title>
        <authorList>
            <person name="Xu J."/>
            <person name="Mazhar H.S."/>
            <person name="Rensing C."/>
        </authorList>
    </citation>
    <scope>NUCLEOTIDE SEQUENCE [LARGE SCALE GENOMIC DNA]</scope>
    <source>
        <strain evidence="1 2">NC2</strain>
    </source>
</reference>
<gene>
    <name evidence="1" type="ORF">DN757_15845</name>
</gene>
<evidence type="ECO:0008006" key="3">
    <source>
        <dbReference type="Google" id="ProtNLM"/>
    </source>
</evidence>
<dbReference type="AlphaFoldDB" id="A0A2W6NG99"/>
<dbReference type="RefSeq" id="WP_111271159.1">
    <property type="nucleotide sequence ID" value="NZ_QKWW01000044.1"/>
</dbReference>